<dbReference type="PROSITE" id="PS51257">
    <property type="entry name" value="PROKAR_LIPOPROTEIN"/>
    <property type="match status" value="1"/>
</dbReference>
<dbReference type="AlphaFoldDB" id="A0A9E2S609"/>
<comment type="caution">
    <text evidence="1">The sequence shown here is derived from an EMBL/GenBank/DDBJ whole genome shotgun (WGS) entry which is preliminary data.</text>
</comment>
<sequence>MKRFFLYLFVAMAALSSCQKEEKSVFDQTPDERINAALAKYQADVLSSPNGWKALYRTGTGQAFNFYFTFNNQNRVVMYSDFDTATTHPRESSYRIKALQQPCLIFDTYSYLHMLADPNPYVNGGDAGAGLVADFEFAIDTVKGDTIKLKGRQNGTELDLVKATQHEADLWTKGDWTRALGLQHITDFLTYFKRTTIGGVDVDVEFYHYSRQIVFFTYNSSGIRTPVTASFVYRPENPNGAVFTNPVKIGTATISSLTDMTWANGKVNTKVNGTTNIAIGEAIAPVVVNKNGATSWWLYKIQQGYWVNLGFHQNGVDDAFGVQSIPGFYYMAYLPAYDTATKTTYWDWMAYAAVKDNILTIPNSSSFVPTFITDGRAIFNTYKPDSANAPLYVTLTTAAFTDPQGYYFLQVGPTTIDMVGVRDAKTWLRWYWVE</sequence>
<dbReference type="InterPro" id="IPR025396">
    <property type="entry name" value="DUF4302"/>
</dbReference>
<organism evidence="1 2">
    <name type="scientific">Pinibacter aurantiacus</name>
    <dbReference type="NCBI Taxonomy" id="2851599"/>
    <lineage>
        <taxon>Bacteria</taxon>
        <taxon>Pseudomonadati</taxon>
        <taxon>Bacteroidota</taxon>
        <taxon>Chitinophagia</taxon>
        <taxon>Chitinophagales</taxon>
        <taxon>Chitinophagaceae</taxon>
        <taxon>Pinibacter</taxon>
    </lineage>
</organism>
<dbReference type="EMBL" id="JAHSPG010000003">
    <property type="protein sequence ID" value="MBV4356676.1"/>
    <property type="molecule type" value="Genomic_DNA"/>
</dbReference>
<reference evidence="1" key="1">
    <citation type="submission" date="2021-06" db="EMBL/GenBank/DDBJ databases">
        <authorList>
            <person name="Huq M.A."/>
        </authorList>
    </citation>
    <scope>NUCLEOTIDE SEQUENCE</scope>
    <source>
        <strain evidence="1">MAH-26</strain>
    </source>
</reference>
<evidence type="ECO:0000313" key="2">
    <source>
        <dbReference type="Proteomes" id="UP000812270"/>
    </source>
</evidence>
<protein>
    <submittedName>
        <fullName evidence="1">DUF4302 domain-containing protein</fullName>
    </submittedName>
</protein>
<gene>
    <name evidence="1" type="ORF">KTO63_05900</name>
</gene>
<proteinExistence type="predicted"/>
<evidence type="ECO:0000313" key="1">
    <source>
        <dbReference type="EMBL" id="MBV4356676.1"/>
    </source>
</evidence>
<dbReference type="RefSeq" id="WP_217790323.1">
    <property type="nucleotide sequence ID" value="NZ_JAHSPG010000003.1"/>
</dbReference>
<dbReference type="Proteomes" id="UP000812270">
    <property type="component" value="Unassembled WGS sequence"/>
</dbReference>
<dbReference type="Pfam" id="PF14135">
    <property type="entry name" value="DUF4302"/>
    <property type="match status" value="1"/>
</dbReference>
<name>A0A9E2S609_9BACT</name>
<keyword evidence="2" id="KW-1185">Reference proteome</keyword>
<accession>A0A9E2S609</accession>